<organism evidence="2 3">
    <name type="scientific">Cannabis sativa</name>
    <name type="common">Hemp</name>
    <name type="synonym">Marijuana</name>
    <dbReference type="NCBI Taxonomy" id="3483"/>
    <lineage>
        <taxon>Eukaryota</taxon>
        <taxon>Viridiplantae</taxon>
        <taxon>Streptophyta</taxon>
        <taxon>Embryophyta</taxon>
        <taxon>Tracheophyta</taxon>
        <taxon>Spermatophyta</taxon>
        <taxon>Magnoliopsida</taxon>
        <taxon>eudicotyledons</taxon>
        <taxon>Gunneridae</taxon>
        <taxon>Pentapetalae</taxon>
        <taxon>rosids</taxon>
        <taxon>fabids</taxon>
        <taxon>Rosales</taxon>
        <taxon>Cannabaceae</taxon>
        <taxon>Cannabis</taxon>
    </lineage>
</organism>
<dbReference type="EMBL" id="JAATIQ010000049">
    <property type="protein sequence ID" value="KAF4393240.1"/>
    <property type="molecule type" value="Genomic_DNA"/>
</dbReference>
<sequence>MKHLTKRRRSSPTADSSCRRRSSFHRHDNPRFQHKRLDLPYPLRSHHGRIKRLQNHRVKLQSTNEIPPKRRRRSRTGLATPTFSVDKNHNRRRNPPHLSKKPATVAAQHGGGKNHGDLFSFPKINSLKRQRFKDTDEYEVDLESDLEILRKLGEIFPN</sequence>
<evidence type="ECO:0000313" key="3">
    <source>
        <dbReference type="Proteomes" id="UP000583929"/>
    </source>
</evidence>
<feature type="compositionally biased region" description="Basic residues" evidence="1">
    <location>
        <begin position="44"/>
        <end position="59"/>
    </location>
</feature>
<feature type="compositionally biased region" description="Basic and acidic residues" evidence="1">
    <location>
        <begin position="25"/>
        <end position="38"/>
    </location>
</feature>
<evidence type="ECO:0000313" key="2">
    <source>
        <dbReference type="EMBL" id="KAF4393240.1"/>
    </source>
</evidence>
<dbReference type="AlphaFoldDB" id="A0A7J6HFN6"/>
<name>A0A7J6HFN6_CANSA</name>
<keyword evidence="3" id="KW-1185">Reference proteome</keyword>
<feature type="region of interest" description="Disordered" evidence="1">
    <location>
        <begin position="1"/>
        <end position="118"/>
    </location>
</feature>
<reference evidence="2 3" key="1">
    <citation type="journal article" date="2020" name="bioRxiv">
        <title>Sequence and annotation of 42 cannabis genomes reveals extensive copy number variation in cannabinoid synthesis and pathogen resistance genes.</title>
        <authorList>
            <person name="Mckernan K.J."/>
            <person name="Helbert Y."/>
            <person name="Kane L.T."/>
            <person name="Ebling H."/>
            <person name="Zhang L."/>
            <person name="Liu B."/>
            <person name="Eaton Z."/>
            <person name="Mclaughlin S."/>
            <person name="Kingan S."/>
            <person name="Baybayan P."/>
            <person name="Concepcion G."/>
            <person name="Jordan M."/>
            <person name="Riva A."/>
            <person name="Barbazuk W."/>
            <person name="Harkins T."/>
        </authorList>
    </citation>
    <scope>NUCLEOTIDE SEQUENCE [LARGE SCALE GENOMIC DNA]</scope>
    <source>
        <strain evidence="3">cv. Jamaican Lion 4</strain>
        <tissue evidence="2">Leaf</tissue>
    </source>
</reference>
<gene>
    <name evidence="2" type="ORF">G4B88_001974</name>
</gene>
<protein>
    <submittedName>
        <fullName evidence="2">Uncharacterized protein</fullName>
    </submittedName>
</protein>
<evidence type="ECO:0000256" key="1">
    <source>
        <dbReference type="SAM" id="MobiDB-lite"/>
    </source>
</evidence>
<dbReference type="Proteomes" id="UP000583929">
    <property type="component" value="Unassembled WGS sequence"/>
</dbReference>
<accession>A0A7J6HFN6</accession>
<feature type="compositionally biased region" description="Basic residues" evidence="1">
    <location>
        <begin position="1"/>
        <end position="10"/>
    </location>
</feature>
<comment type="caution">
    <text evidence="2">The sequence shown here is derived from an EMBL/GenBank/DDBJ whole genome shotgun (WGS) entry which is preliminary data.</text>
</comment>
<proteinExistence type="predicted"/>
<feature type="compositionally biased region" description="Basic residues" evidence="1">
    <location>
        <begin position="89"/>
        <end position="100"/>
    </location>
</feature>